<feature type="region of interest" description="Disordered" evidence="1">
    <location>
        <begin position="115"/>
        <end position="160"/>
    </location>
</feature>
<evidence type="ECO:0000313" key="3">
    <source>
        <dbReference type="Proteomes" id="UP001422759"/>
    </source>
</evidence>
<reference evidence="3" key="1">
    <citation type="journal article" date="2019" name="Int. J. Syst. Evol. Microbiol.">
        <title>The Global Catalogue of Microorganisms (GCM) 10K type strain sequencing project: providing services to taxonomists for standard genome sequencing and annotation.</title>
        <authorList>
            <consortium name="The Broad Institute Genomics Platform"/>
            <consortium name="The Broad Institute Genome Sequencing Center for Infectious Disease"/>
            <person name="Wu L."/>
            <person name="Ma J."/>
        </authorList>
    </citation>
    <scope>NUCLEOTIDE SEQUENCE [LARGE SCALE GENOMIC DNA]</scope>
    <source>
        <strain evidence="3">JCM 14560</strain>
    </source>
</reference>
<proteinExistence type="predicted"/>
<feature type="compositionally biased region" description="Low complexity" evidence="1">
    <location>
        <begin position="115"/>
        <end position="124"/>
    </location>
</feature>
<evidence type="ECO:0000313" key="2">
    <source>
        <dbReference type="EMBL" id="GAA2154967.1"/>
    </source>
</evidence>
<organism evidence="2 3">
    <name type="scientific">Kitasatospora kazusensis</name>
    <dbReference type="NCBI Taxonomy" id="407974"/>
    <lineage>
        <taxon>Bacteria</taxon>
        <taxon>Bacillati</taxon>
        <taxon>Actinomycetota</taxon>
        <taxon>Actinomycetes</taxon>
        <taxon>Kitasatosporales</taxon>
        <taxon>Streptomycetaceae</taxon>
        <taxon>Kitasatospora</taxon>
    </lineage>
</organism>
<keyword evidence="3" id="KW-1185">Reference proteome</keyword>
<sequence length="160" mass="16649">MDDKHLFESVCEVLSLRGFEPAPPKAAGLSVRLRPGVGLVLGWRPGEDLIGPTLHASPLPADAAGRTEFRGIRSALTLALSEVLNSAGFTVATLGTELFVTVGQCDPGAAPALPCAAPQQPAGARGSGHRSKPGRVGRRHPRTHRSHRLGADSRTPTAVS</sequence>
<evidence type="ECO:0000256" key="1">
    <source>
        <dbReference type="SAM" id="MobiDB-lite"/>
    </source>
</evidence>
<protein>
    <submittedName>
        <fullName evidence="2">Uncharacterized protein</fullName>
    </submittedName>
</protein>
<dbReference type="EMBL" id="BAAANT010000044">
    <property type="protein sequence ID" value="GAA2154967.1"/>
    <property type="molecule type" value="Genomic_DNA"/>
</dbReference>
<feature type="compositionally biased region" description="Basic residues" evidence="1">
    <location>
        <begin position="127"/>
        <end position="148"/>
    </location>
</feature>
<gene>
    <name evidence="2" type="ORF">GCM10009760_54410</name>
</gene>
<dbReference type="Proteomes" id="UP001422759">
    <property type="component" value="Unassembled WGS sequence"/>
</dbReference>
<accession>A0ABP5M114</accession>
<comment type="caution">
    <text evidence="2">The sequence shown here is derived from an EMBL/GenBank/DDBJ whole genome shotgun (WGS) entry which is preliminary data.</text>
</comment>
<name>A0ABP5M114_9ACTN</name>